<accession>A0A151A2T0</accession>
<dbReference type="EMBL" id="LUGM01000002">
    <property type="protein sequence ID" value="KYH13617.1"/>
    <property type="molecule type" value="Genomic_DNA"/>
</dbReference>
<dbReference type="RefSeq" id="WP_061853848.1">
    <property type="nucleotide sequence ID" value="NZ_JAIEWX010000002.1"/>
</dbReference>
<dbReference type="PANTHER" id="PTHR36566:SF1">
    <property type="entry name" value="PYRIDINIUM-3,5-BISTHIOCARBOXYLIC ACID MONONUCLEOTIDE NICKEL INSERTION PROTEIN"/>
    <property type="match status" value="1"/>
</dbReference>
<dbReference type="PANTHER" id="PTHR36566">
    <property type="entry name" value="NICKEL INSERTION PROTEIN-RELATED"/>
    <property type="match status" value="1"/>
</dbReference>
<dbReference type="AlphaFoldDB" id="A0A151A2T0"/>
<reference evidence="3 4" key="1">
    <citation type="submission" date="2016-02" db="EMBL/GenBank/DDBJ databases">
        <title>Draft genome sequence of hydrocarbon degrading Staphylococcus saprophyticus Strain CNV2, isolated from crude-oil contaminated soil from Noonmati Oil Refinery, Guwahati, Assam, India.</title>
        <authorList>
            <person name="Mukherjee A."/>
            <person name="Chettri B."/>
            <person name="Langpoklakpam J."/>
            <person name="Singh A.K."/>
            <person name="Chattopadhyay D.J."/>
        </authorList>
    </citation>
    <scope>NUCLEOTIDE SEQUENCE [LARGE SCALE GENOMIC DNA]</scope>
    <source>
        <strain evidence="3 4">CNV2</strain>
    </source>
</reference>
<sequence>MSQAIYLDCHAGIAGDMILAGLIDLGANPNYITEELSKLPLDTFDLSFNHVNKQGINAQHLSINIEESHHHRTAQHIFSMIENSTLPQRVKSRSTAIFNVIAEAEAKIHGMTVADVHFHEVGAMDSIIDIIGSCLALEDLNVDNIYCSPIPTGHGKVNIAHGLYPVPAPATAEILKGIPLASLDVASEMTTPTGAGFAKSLATQFGPLPPCTMTEIGYGAGTKDFDFPNVLRIIQFEENQNTQDYVQVLETQLDDMPAEMLGHFIEDALSQGALDVYYTPITMKKSRPAVQLSVICPLSKASFFENYILRHTSSLGVRSYSVRRTILDRDFTTINTDYGKVSIKLGILNGEVIKAKPEFSDLQAIADRTQLPLQQIYHHVMSQIDNLN</sequence>
<comment type="function">
    <text evidence="2">Involved in the biosynthesis of a nickel-pincer cofactor ((SCS)Ni(II) pincer complex). Binds Ni(2+), and functions in nickel delivery to pyridinium-3,5-bisthiocarboxylic acid mononucleotide (P2TMN), to form the mature cofactor. Is thus probably required for the activation of nickel-pincer cofactor-dependent enzymes.</text>
</comment>
<evidence type="ECO:0000313" key="3">
    <source>
        <dbReference type="EMBL" id="KYH13617.1"/>
    </source>
</evidence>
<dbReference type="GO" id="GO:0051604">
    <property type="term" value="P:protein maturation"/>
    <property type="evidence" value="ECO:0007669"/>
    <property type="project" value="UniProtKB-UniRule"/>
</dbReference>
<gene>
    <name evidence="2" type="primary">larC</name>
    <name evidence="3" type="ORF">A0131_02175</name>
</gene>
<evidence type="ECO:0000256" key="1">
    <source>
        <dbReference type="ARBA" id="ARBA00022596"/>
    </source>
</evidence>
<keyword evidence="2" id="KW-0456">Lyase</keyword>
<comment type="caution">
    <text evidence="3">The sequence shown here is derived from an EMBL/GenBank/DDBJ whole genome shotgun (WGS) entry which is preliminary data.</text>
</comment>
<dbReference type="Proteomes" id="UP000075418">
    <property type="component" value="Unassembled WGS sequence"/>
</dbReference>
<dbReference type="HAMAP" id="MF_01074">
    <property type="entry name" value="LarC"/>
    <property type="match status" value="1"/>
</dbReference>
<dbReference type="InterPro" id="IPR002822">
    <property type="entry name" value="Ni_insertion"/>
</dbReference>
<evidence type="ECO:0000313" key="4">
    <source>
        <dbReference type="Proteomes" id="UP000075418"/>
    </source>
</evidence>
<dbReference type="Gene3D" id="3.30.70.1380">
    <property type="entry name" value="Transcriptional regulatory protein pf0864 domain like"/>
    <property type="match status" value="1"/>
</dbReference>
<keyword evidence="1 2" id="KW-0533">Nickel</keyword>
<dbReference type="NCBIfam" id="TIGR00299">
    <property type="entry name" value="nickel pincer cofactor biosynthesis protein LarC"/>
    <property type="match status" value="1"/>
</dbReference>
<dbReference type="GO" id="GO:0016151">
    <property type="term" value="F:nickel cation binding"/>
    <property type="evidence" value="ECO:0007669"/>
    <property type="project" value="UniProtKB-UniRule"/>
</dbReference>
<evidence type="ECO:0000256" key="2">
    <source>
        <dbReference type="HAMAP-Rule" id="MF_01074"/>
    </source>
</evidence>
<comment type="similarity">
    <text evidence="2">Belongs to the LarC family.</text>
</comment>
<protein>
    <recommendedName>
        <fullName evidence="2">Pyridinium-3,5-bisthiocarboxylic acid mononucleotide nickel insertion protein</fullName>
        <shortName evidence="2">P2TMN nickel insertion protein</shortName>
        <ecNumber evidence="2">4.99.1.12</ecNumber>
    </recommendedName>
    <alternativeName>
        <fullName evidence="2">Nickel-pincer cofactor biosynthesis protein LarC</fullName>
    </alternativeName>
</protein>
<dbReference type="Gene3D" id="3.10.20.300">
    <property type="entry name" value="mk0293 like domain"/>
    <property type="match status" value="1"/>
</dbReference>
<name>A0A151A2T0_9STAP</name>
<dbReference type="GO" id="GO:0016829">
    <property type="term" value="F:lyase activity"/>
    <property type="evidence" value="ECO:0007669"/>
    <property type="project" value="UniProtKB-UniRule"/>
</dbReference>
<comment type="catalytic activity">
    <reaction evidence="2">
        <text>Ni(II)-pyridinium-3,5-bisthiocarboxylate mononucleotide = pyridinium-3,5-bisthiocarboxylate mononucleotide + Ni(2+)</text>
        <dbReference type="Rhea" id="RHEA:54784"/>
        <dbReference type="ChEBI" id="CHEBI:49786"/>
        <dbReference type="ChEBI" id="CHEBI:137372"/>
        <dbReference type="ChEBI" id="CHEBI:137373"/>
        <dbReference type="EC" id="4.99.1.12"/>
    </reaction>
</comment>
<proteinExistence type="inferred from homology"/>
<dbReference type="Pfam" id="PF01969">
    <property type="entry name" value="Ni_insertion"/>
    <property type="match status" value="1"/>
</dbReference>
<organism evidence="3 4">
    <name type="scientific">Staphylococcus kloosii</name>
    <dbReference type="NCBI Taxonomy" id="29384"/>
    <lineage>
        <taxon>Bacteria</taxon>
        <taxon>Bacillati</taxon>
        <taxon>Bacillota</taxon>
        <taxon>Bacilli</taxon>
        <taxon>Bacillales</taxon>
        <taxon>Staphylococcaceae</taxon>
        <taxon>Staphylococcus</taxon>
    </lineage>
</organism>
<dbReference type="EC" id="4.99.1.12" evidence="2"/>